<dbReference type="SUPFAM" id="SSF103473">
    <property type="entry name" value="MFS general substrate transporter"/>
    <property type="match status" value="1"/>
</dbReference>
<gene>
    <name evidence="2" type="primary">yvmA_1</name>
    <name evidence="2" type="ORF">NCTC5664_01275</name>
</gene>
<evidence type="ECO:0000313" key="2">
    <source>
        <dbReference type="EMBL" id="SUK43463.1"/>
    </source>
</evidence>
<reference evidence="2 3" key="1">
    <citation type="submission" date="2018-06" db="EMBL/GenBank/DDBJ databases">
        <authorList>
            <consortium name="Pathogen Informatics"/>
            <person name="Doyle S."/>
        </authorList>
    </citation>
    <scope>NUCLEOTIDE SEQUENCE [LARGE SCALE GENOMIC DNA]</scope>
    <source>
        <strain evidence="2 3">NCTC5664</strain>
    </source>
</reference>
<dbReference type="Gene3D" id="1.20.1720.10">
    <property type="entry name" value="Multidrug resistance protein D"/>
    <property type="match status" value="1"/>
</dbReference>
<keyword evidence="1" id="KW-0812">Transmembrane</keyword>
<sequence length="74" mass="8568">MTKSNIRLYILGFLAFFASLIQNIYTPIIPRLYDDFQVPLFWINATVGGFIFIVAVMQIVLGRSIDSRDSKKYF</sequence>
<organism evidence="2 3">
    <name type="scientific">Staphylococcus aureus</name>
    <dbReference type="NCBI Taxonomy" id="1280"/>
    <lineage>
        <taxon>Bacteria</taxon>
        <taxon>Bacillati</taxon>
        <taxon>Bacillota</taxon>
        <taxon>Bacilli</taxon>
        <taxon>Bacillales</taxon>
        <taxon>Staphylococcaceae</taxon>
        <taxon>Staphylococcus</taxon>
    </lineage>
</organism>
<keyword evidence="1" id="KW-1133">Transmembrane helix</keyword>
<accession>A0A380DSG8</accession>
<proteinExistence type="predicted"/>
<dbReference type="InterPro" id="IPR036259">
    <property type="entry name" value="MFS_trans_sf"/>
</dbReference>
<keyword evidence="1" id="KW-0472">Membrane</keyword>
<name>A0A380DSG8_STAAU</name>
<protein>
    <submittedName>
        <fullName evidence="2">Drug transporter</fullName>
    </submittedName>
</protein>
<evidence type="ECO:0000313" key="3">
    <source>
        <dbReference type="Proteomes" id="UP000254502"/>
    </source>
</evidence>
<feature type="transmembrane region" description="Helical" evidence="1">
    <location>
        <begin position="7"/>
        <end position="28"/>
    </location>
</feature>
<dbReference type="Proteomes" id="UP000254502">
    <property type="component" value="Unassembled WGS sequence"/>
</dbReference>
<feature type="transmembrane region" description="Helical" evidence="1">
    <location>
        <begin position="40"/>
        <end position="61"/>
    </location>
</feature>
<dbReference type="AlphaFoldDB" id="A0A380DSG8"/>
<evidence type="ECO:0000256" key="1">
    <source>
        <dbReference type="SAM" id="Phobius"/>
    </source>
</evidence>
<dbReference type="EMBL" id="UHAQ01000002">
    <property type="protein sequence ID" value="SUK43463.1"/>
    <property type="molecule type" value="Genomic_DNA"/>
</dbReference>